<evidence type="ECO:0000256" key="12">
    <source>
        <dbReference type="SAM" id="Phobius"/>
    </source>
</evidence>
<dbReference type="KEGG" id="mde:105262397"/>
<evidence type="ECO:0000313" key="13">
    <source>
        <dbReference type="EnsemblMetazoa" id="MDOA016458-PA"/>
    </source>
</evidence>
<keyword evidence="14" id="KW-1185">Reference proteome</keyword>
<comment type="similarity">
    <text evidence="3">Belongs to the cytochrome c oxidase VIIc family.</text>
</comment>
<organism evidence="13">
    <name type="scientific">Musca domestica</name>
    <name type="common">House fly</name>
    <dbReference type="NCBI Taxonomy" id="7370"/>
    <lineage>
        <taxon>Eukaryota</taxon>
        <taxon>Metazoa</taxon>
        <taxon>Ecdysozoa</taxon>
        <taxon>Arthropoda</taxon>
        <taxon>Hexapoda</taxon>
        <taxon>Insecta</taxon>
        <taxon>Pterygota</taxon>
        <taxon>Neoptera</taxon>
        <taxon>Endopterygota</taxon>
        <taxon>Diptera</taxon>
        <taxon>Brachycera</taxon>
        <taxon>Muscomorpha</taxon>
        <taxon>Muscoidea</taxon>
        <taxon>Muscidae</taxon>
        <taxon>Musca</taxon>
    </lineage>
</organism>
<dbReference type="UniPathway" id="UPA00705"/>
<gene>
    <name evidence="13" type="primary">105262397</name>
    <name evidence="15" type="synonym">LOC105262397</name>
</gene>
<dbReference type="OrthoDB" id="9974841at2759"/>
<dbReference type="Proteomes" id="UP001652621">
    <property type="component" value="Unplaced"/>
</dbReference>
<sequence>MLNITKNFLRIYPKPILGQNYVIRHYKGGVPGCNLPFKLDKPYRFTVFYLVAGVIGFGAPWLVVMHQMLRPYDYE</sequence>
<dbReference type="SUPFAM" id="SSF81427">
    <property type="entry name" value="Mitochondrial cytochrome c oxidase subunit VIIc (aka VIIIa)"/>
    <property type="match status" value="1"/>
</dbReference>
<evidence type="ECO:0000313" key="14">
    <source>
        <dbReference type="Proteomes" id="UP001652621"/>
    </source>
</evidence>
<reference evidence="13" key="1">
    <citation type="submission" date="2020-05" db="UniProtKB">
        <authorList>
            <consortium name="EnsemblMetazoa"/>
        </authorList>
    </citation>
    <scope>IDENTIFICATION</scope>
    <source>
        <strain evidence="13">Aabys</strain>
    </source>
</reference>
<comment type="pathway">
    <text evidence="2">Energy metabolism; oxidative phosphorylation.</text>
</comment>
<dbReference type="VEuPathDB" id="VectorBase:MDOA016458"/>
<keyword evidence="8 12" id="KW-1133">Transmembrane helix</keyword>
<dbReference type="InterPro" id="IPR004202">
    <property type="entry name" value="COX7C/Cox8"/>
</dbReference>
<keyword evidence="10 12" id="KW-0472">Membrane</keyword>
<proteinExistence type="inferred from homology"/>
<feature type="transmembrane region" description="Helical" evidence="12">
    <location>
        <begin position="47"/>
        <end position="69"/>
    </location>
</feature>
<dbReference type="InterPro" id="IPR036636">
    <property type="entry name" value="COX7C/Cox8_sf"/>
</dbReference>
<dbReference type="Gene3D" id="4.10.49.10">
    <property type="entry name" value="Cytochrome c oxidase subunit VIIc"/>
    <property type="match status" value="1"/>
</dbReference>
<dbReference type="STRING" id="7370.A0A1I8NK59"/>
<accession>A0A1I8NK59</accession>
<dbReference type="VEuPathDB" id="VectorBase:MDOMA2_021165"/>
<dbReference type="GO" id="GO:0045277">
    <property type="term" value="C:respiratory chain complex IV"/>
    <property type="evidence" value="ECO:0007669"/>
    <property type="project" value="InterPro"/>
</dbReference>
<dbReference type="GO" id="GO:0005743">
    <property type="term" value="C:mitochondrial inner membrane"/>
    <property type="evidence" value="ECO:0007669"/>
    <property type="project" value="UniProtKB-SubCell"/>
</dbReference>
<comment type="subcellular location">
    <subcellularLocation>
        <location evidence="1">Mitochondrion inner membrane</location>
        <topology evidence="1">Single-pass membrane protein</topology>
    </subcellularLocation>
</comment>
<evidence type="ECO:0000256" key="3">
    <source>
        <dbReference type="ARBA" id="ARBA00010514"/>
    </source>
</evidence>
<dbReference type="PANTHER" id="PTHR13313:SF0">
    <property type="entry name" value="CYTOCHROME C OXIDASE SUBUNIT 7C, MITOCHONDRIAL"/>
    <property type="match status" value="1"/>
</dbReference>
<evidence type="ECO:0000256" key="8">
    <source>
        <dbReference type="ARBA" id="ARBA00022989"/>
    </source>
</evidence>
<evidence type="ECO:0000256" key="4">
    <source>
        <dbReference type="ARBA" id="ARBA00017004"/>
    </source>
</evidence>
<dbReference type="FunFam" id="4.10.49.10:FF:000001">
    <property type="entry name" value="Cytochrome c oxidase subunit 7C"/>
    <property type="match status" value="1"/>
</dbReference>
<dbReference type="GO" id="GO:0006123">
    <property type="term" value="P:mitochondrial electron transport, cytochrome c to oxygen"/>
    <property type="evidence" value="ECO:0007669"/>
    <property type="project" value="InterPro"/>
</dbReference>
<dbReference type="Pfam" id="PF02935">
    <property type="entry name" value="COX7C"/>
    <property type="match status" value="1"/>
</dbReference>
<evidence type="ECO:0000256" key="9">
    <source>
        <dbReference type="ARBA" id="ARBA00023128"/>
    </source>
</evidence>
<evidence type="ECO:0000256" key="6">
    <source>
        <dbReference type="ARBA" id="ARBA00022792"/>
    </source>
</evidence>
<evidence type="ECO:0000256" key="5">
    <source>
        <dbReference type="ARBA" id="ARBA00022692"/>
    </source>
</evidence>
<reference evidence="15" key="2">
    <citation type="submission" date="2025-04" db="UniProtKB">
        <authorList>
            <consortium name="RefSeq"/>
        </authorList>
    </citation>
    <scope>IDENTIFICATION</scope>
    <source>
        <strain evidence="15">Aabys</strain>
    </source>
</reference>
<evidence type="ECO:0000256" key="2">
    <source>
        <dbReference type="ARBA" id="ARBA00004673"/>
    </source>
</evidence>
<dbReference type="AlphaFoldDB" id="A0A1I8NK59"/>
<evidence type="ECO:0000313" key="15">
    <source>
        <dbReference type="RefSeq" id="XP_011295652.1"/>
    </source>
</evidence>
<keyword evidence="6" id="KW-0999">Mitochondrion inner membrane</keyword>
<keyword evidence="7" id="KW-0809">Transit peptide</keyword>
<dbReference type="PANTHER" id="PTHR13313">
    <property type="entry name" value="CYTOCHROME C OXIDASE SUBUNIT VIIC"/>
    <property type="match status" value="1"/>
</dbReference>
<protein>
    <recommendedName>
        <fullName evidence="4">Cytochrome c oxidase subunit 7C, mitochondrial</fullName>
    </recommendedName>
    <alternativeName>
        <fullName evidence="11">Cytochrome c oxidase polypeptide VIIc</fullName>
    </alternativeName>
</protein>
<dbReference type="RefSeq" id="XP_011295652.1">
    <property type="nucleotide sequence ID" value="XM_011297350.2"/>
</dbReference>
<name>A0A1I8NK59_MUSDO</name>
<keyword evidence="9" id="KW-0496">Mitochondrion</keyword>
<evidence type="ECO:0000256" key="7">
    <source>
        <dbReference type="ARBA" id="ARBA00022946"/>
    </source>
</evidence>
<evidence type="ECO:0000256" key="1">
    <source>
        <dbReference type="ARBA" id="ARBA00004434"/>
    </source>
</evidence>
<evidence type="ECO:0000256" key="11">
    <source>
        <dbReference type="ARBA" id="ARBA00031140"/>
    </source>
</evidence>
<keyword evidence="5 12" id="KW-0812">Transmembrane</keyword>
<dbReference type="EnsemblMetazoa" id="MDOA016458-RA">
    <property type="protein sequence ID" value="MDOA016458-PA"/>
    <property type="gene ID" value="MDOA016458"/>
</dbReference>
<evidence type="ECO:0000256" key="10">
    <source>
        <dbReference type="ARBA" id="ARBA00023136"/>
    </source>
</evidence>